<reference evidence="1" key="1">
    <citation type="submission" date="2021-01" db="EMBL/GenBank/DDBJ databases">
        <authorList>
            <person name="Corre E."/>
            <person name="Pelletier E."/>
            <person name="Niang G."/>
            <person name="Scheremetjew M."/>
            <person name="Finn R."/>
            <person name="Kale V."/>
            <person name="Holt S."/>
            <person name="Cochrane G."/>
            <person name="Meng A."/>
            <person name="Brown T."/>
            <person name="Cohen L."/>
        </authorList>
    </citation>
    <scope>NUCLEOTIDE SEQUENCE</scope>
    <source>
        <strain evidence="1">CCMP281</strain>
    </source>
</reference>
<protein>
    <submittedName>
        <fullName evidence="1">Uncharacterized protein</fullName>
    </submittedName>
</protein>
<gene>
    <name evidence="1" type="ORF">HERI1096_LOCUS31996</name>
</gene>
<sequence>MMLSVISATGMPNAWQKVTVYDVLPEDCRDSISNNDVGNVPGDMYFNVKDKYLPVACADCMNDPRGCKGASTFDCTNPESTGNLVVRKLEVEIKGDFGTDYQLCDVWDHTKPCDYSCFSHHGGVGSGVGREAVCGGDKDHCNMAPEPSIFSRKPWDYWNYNTAALFGNTGQGFWYSLVAKDEGKYWRNAKAVKIINQQCQTRALDQLVASTGKQCFSACSQPTNQSSSCWVDCFFETVLGPDADKKLKPPGSQAGAMGLDDLAAAWLQGFGSDDPTAGGCPPCPASGPCPDTTANHTATDVLISPARPYPRPHVPRPTAWLS</sequence>
<dbReference type="EMBL" id="HBHX01057994">
    <property type="protein sequence ID" value="CAE0137956.1"/>
    <property type="molecule type" value="Transcribed_RNA"/>
</dbReference>
<dbReference type="AlphaFoldDB" id="A0A7S3FAZ9"/>
<name>A0A7S3FAZ9_9EUKA</name>
<evidence type="ECO:0000313" key="1">
    <source>
        <dbReference type="EMBL" id="CAE0137956.1"/>
    </source>
</evidence>
<proteinExistence type="predicted"/>
<organism evidence="1">
    <name type="scientific">Haptolina ericina</name>
    <dbReference type="NCBI Taxonomy" id="156174"/>
    <lineage>
        <taxon>Eukaryota</taxon>
        <taxon>Haptista</taxon>
        <taxon>Haptophyta</taxon>
        <taxon>Prymnesiophyceae</taxon>
        <taxon>Prymnesiales</taxon>
        <taxon>Prymnesiaceae</taxon>
        <taxon>Haptolina</taxon>
    </lineage>
</organism>
<accession>A0A7S3FAZ9</accession>